<proteinExistence type="predicted"/>
<feature type="compositionally biased region" description="Acidic residues" evidence="1">
    <location>
        <begin position="75"/>
        <end position="106"/>
    </location>
</feature>
<dbReference type="EMBL" id="JAKLMC020000038">
    <property type="protein sequence ID" value="KAK5949189.1"/>
    <property type="molecule type" value="Genomic_DNA"/>
</dbReference>
<evidence type="ECO:0000313" key="2">
    <source>
        <dbReference type="EMBL" id="KAK5949189.1"/>
    </source>
</evidence>
<dbReference type="AlphaFoldDB" id="A0AAN8I2R4"/>
<reference evidence="2 3" key="1">
    <citation type="submission" date="2022-12" db="EMBL/GenBank/DDBJ databases">
        <title>Genomic features and morphological characterization of a novel Knufia sp. strain isolated from spacecraft assembly facility.</title>
        <authorList>
            <person name="Teixeira M."/>
            <person name="Chander A.M."/>
            <person name="Stajich J.E."/>
            <person name="Venkateswaran K."/>
        </authorList>
    </citation>
    <scope>NUCLEOTIDE SEQUENCE [LARGE SCALE GENOMIC DNA]</scope>
    <source>
        <strain evidence="2 3">FJI-L2-BK-P2</strain>
    </source>
</reference>
<gene>
    <name evidence="2" type="ORF">OHC33_009730</name>
</gene>
<sequence length="524" mass="60571">MDTNIQEDLSSSALPRQTSTPSETISLQPATPSLLGLPSEIRLMILRYLLQAEDILIDEPAALDTRIREIRDREDSDDDSEEEDEDEDEDGDSDTAESDTGDDEGSEHDGAVEEQISNRSFDVVICDTELQSVNTNGVSQTVHAPSVPLPAVRKAPHESQKRYKLYPEIFATCRLLNNDGHRLLYDDKTINVLYFYGPTPYRPPSYRSRCEPRAYVLGETSISAALKKYPHLMTIKQWTIQIWWDGEEDDLERAFNDIDRLVLPWSRFIEKEVSTLQTVDSLDYLEINGDFLEDLSGAYWSSTSAWSSHTVKKRLQLMFCNPFRMLSSGRCLVDVGDSEVGDSLKACVEGSIPIVHPATFRAEFEDLFNEVVKVSDGVFWYLGWLSKTNKRHDHRPLPFQRLQEACNILERVGSSHEEWDLDSLYEQGRLLIRMIPGYVAKALENLNRRTLKLAETKKFEKAEDEDQWSRRDWKEAQVWEEAYGRPKRTKQEIVRKCVWMMQTMDFLQECGRKAEEFLKRYEDY</sequence>
<name>A0AAN8I2R4_9EURO</name>
<feature type="region of interest" description="Disordered" evidence="1">
    <location>
        <begin position="1"/>
        <end position="33"/>
    </location>
</feature>
<evidence type="ECO:0000256" key="1">
    <source>
        <dbReference type="SAM" id="MobiDB-lite"/>
    </source>
</evidence>
<accession>A0AAN8I2R4</accession>
<keyword evidence="3" id="KW-1185">Reference proteome</keyword>
<dbReference type="Proteomes" id="UP001316803">
    <property type="component" value="Unassembled WGS sequence"/>
</dbReference>
<comment type="caution">
    <text evidence="2">The sequence shown here is derived from an EMBL/GenBank/DDBJ whole genome shotgun (WGS) entry which is preliminary data.</text>
</comment>
<feature type="compositionally biased region" description="Polar residues" evidence="1">
    <location>
        <begin position="1"/>
        <end position="31"/>
    </location>
</feature>
<feature type="region of interest" description="Disordered" evidence="1">
    <location>
        <begin position="68"/>
        <end position="114"/>
    </location>
</feature>
<organism evidence="2 3">
    <name type="scientific">Knufia fluminis</name>
    <dbReference type="NCBI Taxonomy" id="191047"/>
    <lineage>
        <taxon>Eukaryota</taxon>
        <taxon>Fungi</taxon>
        <taxon>Dikarya</taxon>
        <taxon>Ascomycota</taxon>
        <taxon>Pezizomycotina</taxon>
        <taxon>Eurotiomycetes</taxon>
        <taxon>Chaetothyriomycetidae</taxon>
        <taxon>Chaetothyriales</taxon>
        <taxon>Trichomeriaceae</taxon>
        <taxon>Knufia</taxon>
    </lineage>
</organism>
<evidence type="ECO:0000313" key="3">
    <source>
        <dbReference type="Proteomes" id="UP001316803"/>
    </source>
</evidence>
<protein>
    <submittedName>
        <fullName evidence="2">Uncharacterized protein</fullName>
    </submittedName>
</protein>